<dbReference type="PROSITE" id="PS50240">
    <property type="entry name" value="TRYPSIN_DOM"/>
    <property type="match status" value="1"/>
</dbReference>
<protein>
    <submittedName>
        <fullName evidence="6">Phenoloxidase-activating factor 2</fullName>
    </submittedName>
</protein>
<evidence type="ECO:0000256" key="2">
    <source>
        <dbReference type="ARBA" id="ARBA00024195"/>
    </source>
</evidence>
<sequence>MNSNMDRIHLLRIMCIYFALAEQIRCLNYDTQSKFSFLSRAPVLPADTEPPPQNNTVQDQLPLIGQFPRKTGVPYMVVQPLTFSNIGGRNLNFTFQQPLAEDDQVQPRVMNQPELYPNFGYGIPNYNKGKDSIPPELPPTSSDEYDDSRNPPIMSLPLPKQYNMKPSTFNPPPTPQNYDKNYQKPPSNQYNTKSPRYLPPLPQLPPSPQPLPQLPPPPPQPQTYDKSISYIAYIPVQIYNKTSKSLSRPIAPVITTTTTKRPYPVPPPFAYNKNTVPKYKIPPLQAYNKATFLSTPTVPPTVSNKVQQQQQYASCICVPYYLCKSGVINSGGRYQAIQRRTARSLTFGFFNQTAPSTPTQSKSGYGNRPSPDSSTCQPNEICCQINFGGNVEDVDDGNYYPVATPPPEPSYPSPPRFPSKGKQYNVCGIRKVYGSQNRLKQQLPKDISEFGEYPWQVAILKQVINDKNLYLCGGVLVSPQWVATVAHCVKKDTTSPLLVRLGEWDVNRKDELYPYVEKDVTTVVVHPDFDPESLENDLALLRLVSPVDPRVPHITPACLPFSGQVFDSQRCWVSGWGKDFFGPKGEYQNVLKEVDVPVVSRALCSTELRSTNLGPDFQLHPGFLCAGGEAGKDACTGDGGSPLVCTSNGLWYVVGLVSWGIGCGQPAESGFSAIKDLPKEEEKKSARSNTTGRFVTEVN</sequence>
<evidence type="ECO:0000256" key="1">
    <source>
        <dbReference type="ARBA" id="ARBA00023157"/>
    </source>
</evidence>
<feature type="compositionally biased region" description="Polar residues" evidence="3">
    <location>
        <begin position="687"/>
        <end position="699"/>
    </location>
</feature>
<evidence type="ECO:0000256" key="3">
    <source>
        <dbReference type="SAM" id="MobiDB-lite"/>
    </source>
</evidence>
<keyword evidence="1" id="KW-1015">Disulfide bond</keyword>
<feature type="region of interest" description="Disordered" evidence="3">
    <location>
        <begin position="679"/>
        <end position="699"/>
    </location>
</feature>
<dbReference type="Gene3D" id="2.40.10.10">
    <property type="entry name" value="Trypsin-like serine proteases"/>
    <property type="match status" value="1"/>
</dbReference>
<dbReference type="EMBL" id="BPLQ01004864">
    <property type="protein sequence ID" value="GIY11098.1"/>
    <property type="molecule type" value="Genomic_DNA"/>
</dbReference>
<feature type="region of interest" description="Disordered" evidence="3">
    <location>
        <begin position="396"/>
        <end position="417"/>
    </location>
</feature>
<dbReference type="SMART" id="SM00020">
    <property type="entry name" value="Tryp_SPc"/>
    <property type="match status" value="1"/>
</dbReference>
<name>A0AAV4QN49_9ARAC</name>
<accession>A0AAV4QN49</accession>
<proteinExistence type="inferred from homology"/>
<feature type="compositionally biased region" description="Polar residues" evidence="3">
    <location>
        <begin position="176"/>
        <end position="194"/>
    </location>
</feature>
<feature type="region of interest" description="Disordered" evidence="3">
    <location>
        <begin position="349"/>
        <end position="376"/>
    </location>
</feature>
<reference evidence="6 7" key="1">
    <citation type="submission" date="2021-06" db="EMBL/GenBank/DDBJ databases">
        <title>Caerostris darwini draft genome.</title>
        <authorList>
            <person name="Kono N."/>
            <person name="Arakawa K."/>
        </authorList>
    </citation>
    <scope>NUCLEOTIDE SEQUENCE [LARGE SCALE GENOMIC DNA]</scope>
</reference>
<dbReference type="FunFam" id="2.40.10.10:FF:000002">
    <property type="entry name" value="Transmembrane protease serine"/>
    <property type="match status" value="1"/>
</dbReference>
<dbReference type="Pfam" id="PF00089">
    <property type="entry name" value="Trypsin"/>
    <property type="match status" value="1"/>
</dbReference>
<comment type="similarity">
    <text evidence="2">Belongs to the peptidase S1 family. CLIP subfamily.</text>
</comment>
<feature type="region of interest" description="Disordered" evidence="3">
    <location>
        <begin position="120"/>
        <end position="223"/>
    </location>
</feature>
<feature type="chain" id="PRO_5043764011" evidence="4">
    <location>
        <begin position="22"/>
        <end position="699"/>
    </location>
</feature>
<evidence type="ECO:0000313" key="6">
    <source>
        <dbReference type="EMBL" id="GIY11098.1"/>
    </source>
</evidence>
<dbReference type="InterPro" id="IPR051487">
    <property type="entry name" value="Ser/Thr_Proteases_Immune/Dev"/>
</dbReference>
<dbReference type="InterPro" id="IPR043504">
    <property type="entry name" value="Peptidase_S1_PA_chymotrypsin"/>
</dbReference>
<dbReference type="PANTHER" id="PTHR24256">
    <property type="entry name" value="TRYPTASE-RELATED"/>
    <property type="match status" value="1"/>
</dbReference>
<evidence type="ECO:0000313" key="7">
    <source>
        <dbReference type="Proteomes" id="UP001054837"/>
    </source>
</evidence>
<dbReference type="InterPro" id="IPR001314">
    <property type="entry name" value="Peptidase_S1A"/>
</dbReference>
<dbReference type="GO" id="GO:0004252">
    <property type="term" value="F:serine-type endopeptidase activity"/>
    <property type="evidence" value="ECO:0007669"/>
    <property type="project" value="InterPro"/>
</dbReference>
<feature type="compositionally biased region" description="Pro residues" evidence="3">
    <location>
        <begin position="197"/>
        <end position="221"/>
    </location>
</feature>
<dbReference type="SUPFAM" id="SSF50494">
    <property type="entry name" value="Trypsin-like serine proteases"/>
    <property type="match status" value="1"/>
</dbReference>
<gene>
    <name evidence="6" type="primary">PPAF2</name>
    <name evidence="6" type="ORF">CDAR_380691</name>
</gene>
<dbReference type="FunFam" id="2.40.10.10:FF:000068">
    <property type="entry name" value="transmembrane protease serine 2"/>
    <property type="match status" value="1"/>
</dbReference>
<dbReference type="AlphaFoldDB" id="A0AAV4QN49"/>
<feature type="domain" description="Peptidase S1" evidence="5">
    <location>
        <begin position="432"/>
        <end position="699"/>
    </location>
</feature>
<feature type="signal peptide" evidence="4">
    <location>
        <begin position="1"/>
        <end position="21"/>
    </location>
</feature>
<dbReference type="CDD" id="cd00190">
    <property type="entry name" value="Tryp_SPc"/>
    <property type="match status" value="1"/>
</dbReference>
<dbReference type="PRINTS" id="PR00722">
    <property type="entry name" value="CHYMOTRYPSIN"/>
</dbReference>
<dbReference type="InterPro" id="IPR009003">
    <property type="entry name" value="Peptidase_S1_PA"/>
</dbReference>
<keyword evidence="4" id="KW-0732">Signal</keyword>
<keyword evidence="7" id="KW-1185">Reference proteome</keyword>
<feature type="compositionally biased region" description="Pro residues" evidence="3">
    <location>
        <begin position="403"/>
        <end position="417"/>
    </location>
</feature>
<dbReference type="GO" id="GO:0006508">
    <property type="term" value="P:proteolysis"/>
    <property type="evidence" value="ECO:0007669"/>
    <property type="project" value="InterPro"/>
</dbReference>
<dbReference type="Proteomes" id="UP001054837">
    <property type="component" value="Unassembled WGS sequence"/>
</dbReference>
<evidence type="ECO:0000259" key="5">
    <source>
        <dbReference type="PROSITE" id="PS50240"/>
    </source>
</evidence>
<dbReference type="InterPro" id="IPR001254">
    <property type="entry name" value="Trypsin_dom"/>
</dbReference>
<organism evidence="6 7">
    <name type="scientific">Caerostris darwini</name>
    <dbReference type="NCBI Taxonomy" id="1538125"/>
    <lineage>
        <taxon>Eukaryota</taxon>
        <taxon>Metazoa</taxon>
        <taxon>Ecdysozoa</taxon>
        <taxon>Arthropoda</taxon>
        <taxon>Chelicerata</taxon>
        <taxon>Arachnida</taxon>
        <taxon>Araneae</taxon>
        <taxon>Araneomorphae</taxon>
        <taxon>Entelegynae</taxon>
        <taxon>Araneoidea</taxon>
        <taxon>Araneidae</taxon>
        <taxon>Caerostris</taxon>
    </lineage>
</organism>
<evidence type="ECO:0000256" key="4">
    <source>
        <dbReference type="SAM" id="SignalP"/>
    </source>
</evidence>
<comment type="caution">
    <text evidence="6">The sequence shown here is derived from an EMBL/GenBank/DDBJ whole genome shotgun (WGS) entry which is preliminary data.</text>
</comment>